<dbReference type="InterPro" id="IPR000835">
    <property type="entry name" value="HTH_MarR-typ"/>
</dbReference>
<proteinExistence type="predicted"/>
<dbReference type="GO" id="GO:0006950">
    <property type="term" value="P:response to stress"/>
    <property type="evidence" value="ECO:0007669"/>
    <property type="project" value="TreeGrafter"/>
</dbReference>
<name>A0AB39TUZ9_9ACTN</name>
<gene>
    <name evidence="3" type="ORF">AB2U05_32875</name>
</gene>
<dbReference type="RefSeq" id="WP_369185182.1">
    <property type="nucleotide sequence ID" value="NZ_CP163445.1"/>
</dbReference>
<feature type="domain" description="HTH marR-type" evidence="2">
    <location>
        <begin position="47"/>
        <end position="145"/>
    </location>
</feature>
<dbReference type="PANTHER" id="PTHR33164">
    <property type="entry name" value="TRANSCRIPTIONAL REGULATOR, MARR FAMILY"/>
    <property type="match status" value="1"/>
</dbReference>
<dbReference type="InterPro" id="IPR039422">
    <property type="entry name" value="MarR/SlyA-like"/>
</dbReference>
<evidence type="ECO:0000256" key="1">
    <source>
        <dbReference type="SAM" id="MobiDB-lite"/>
    </source>
</evidence>
<dbReference type="AlphaFoldDB" id="A0AB39TUZ9"/>
<dbReference type="SMART" id="SM00347">
    <property type="entry name" value="HTH_MARR"/>
    <property type="match status" value="1"/>
</dbReference>
<dbReference type="InterPro" id="IPR036388">
    <property type="entry name" value="WH-like_DNA-bd_sf"/>
</dbReference>
<feature type="region of interest" description="Disordered" evidence="1">
    <location>
        <begin position="1"/>
        <end position="25"/>
    </location>
</feature>
<dbReference type="InterPro" id="IPR036390">
    <property type="entry name" value="WH_DNA-bd_sf"/>
</dbReference>
<evidence type="ECO:0000313" key="3">
    <source>
        <dbReference type="EMBL" id="XDQ82954.1"/>
    </source>
</evidence>
<dbReference type="EMBL" id="CP163445">
    <property type="protein sequence ID" value="XDQ82954.1"/>
    <property type="molecule type" value="Genomic_DNA"/>
</dbReference>
<dbReference type="CDD" id="cd00090">
    <property type="entry name" value="HTH_ARSR"/>
    <property type="match status" value="1"/>
</dbReference>
<dbReference type="InterPro" id="IPR011991">
    <property type="entry name" value="ArsR-like_HTH"/>
</dbReference>
<organism evidence="3">
    <name type="scientific">Streptomyces sp. Y1</name>
    <dbReference type="NCBI Taxonomy" id="3238634"/>
    <lineage>
        <taxon>Bacteria</taxon>
        <taxon>Bacillati</taxon>
        <taxon>Actinomycetota</taxon>
        <taxon>Actinomycetes</taxon>
        <taxon>Kitasatosporales</taxon>
        <taxon>Streptomycetaceae</taxon>
        <taxon>Streptomyces</taxon>
    </lineage>
</organism>
<accession>A0AB39TUZ9</accession>
<evidence type="ECO:0000259" key="2">
    <source>
        <dbReference type="SMART" id="SM00347"/>
    </source>
</evidence>
<dbReference type="Gene3D" id="1.10.10.10">
    <property type="entry name" value="Winged helix-like DNA-binding domain superfamily/Winged helix DNA-binding domain"/>
    <property type="match status" value="1"/>
</dbReference>
<protein>
    <submittedName>
        <fullName evidence="3">MarR family winged helix-turn-helix transcriptional regulator</fullName>
    </submittedName>
</protein>
<dbReference type="SUPFAM" id="SSF46785">
    <property type="entry name" value="Winged helix' DNA-binding domain"/>
    <property type="match status" value="1"/>
</dbReference>
<reference evidence="3" key="1">
    <citation type="submission" date="2024-07" db="EMBL/GenBank/DDBJ databases">
        <authorList>
            <person name="Yu S.T."/>
        </authorList>
    </citation>
    <scope>NUCLEOTIDE SEQUENCE</scope>
    <source>
        <strain evidence="3">Y1</strain>
    </source>
</reference>
<sequence>MADDDRTSTPDPAPSPDPDPDPTRQSLWRPLRLLQASMDAEIGRLYAEARVDGLKPSYVMELLRLHALGPMTITELAESVGRTHSALSQKVAAMRAAGWVETVPGEDARSKKVTLTDRAHGVVGRLAAEWRATEAALAELEAEVPYPLSRVVTDLERALERRSFHDRIAEKLSEDPSWNA</sequence>
<dbReference type="Pfam" id="PF12802">
    <property type="entry name" value="MarR_2"/>
    <property type="match status" value="1"/>
</dbReference>
<dbReference type="GO" id="GO:0003700">
    <property type="term" value="F:DNA-binding transcription factor activity"/>
    <property type="evidence" value="ECO:0007669"/>
    <property type="project" value="InterPro"/>
</dbReference>
<dbReference type="PANTHER" id="PTHR33164:SF43">
    <property type="entry name" value="HTH-TYPE TRANSCRIPTIONAL REPRESSOR YETL"/>
    <property type="match status" value="1"/>
</dbReference>